<dbReference type="Gene3D" id="2.60.120.920">
    <property type="match status" value="1"/>
</dbReference>
<dbReference type="InterPro" id="IPR043136">
    <property type="entry name" value="B30.2/SPRY_sf"/>
</dbReference>
<feature type="domain" description="B box-type" evidence="8">
    <location>
        <begin position="89"/>
        <end position="130"/>
    </location>
</feature>
<evidence type="ECO:0000259" key="7">
    <source>
        <dbReference type="PROSITE" id="PS50089"/>
    </source>
</evidence>
<dbReference type="InterPro" id="IPR006574">
    <property type="entry name" value="PRY"/>
</dbReference>
<dbReference type="InterPro" id="IPR003879">
    <property type="entry name" value="Butyrophylin_SPRY"/>
</dbReference>
<reference evidence="10" key="1">
    <citation type="submission" date="2025-08" db="UniProtKB">
        <authorList>
            <consortium name="Ensembl"/>
        </authorList>
    </citation>
    <scope>IDENTIFICATION</scope>
</reference>
<evidence type="ECO:0000256" key="5">
    <source>
        <dbReference type="SAM" id="Coils"/>
    </source>
</evidence>
<keyword evidence="5" id="KW-0175">Coiled coil</keyword>
<keyword evidence="2 4" id="KW-0863">Zinc-finger</keyword>
<dbReference type="InterPro" id="IPR017907">
    <property type="entry name" value="Znf_RING_CS"/>
</dbReference>
<evidence type="ECO:0000259" key="8">
    <source>
        <dbReference type="PROSITE" id="PS50119"/>
    </source>
</evidence>
<dbReference type="SMART" id="SM00589">
    <property type="entry name" value="PRY"/>
    <property type="match status" value="1"/>
</dbReference>
<evidence type="ECO:0000256" key="3">
    <source>
        <dbReference type="ARBA" id="ARBA00022833"/>
    </source>
</evidence>
<name>A0A8C3KIZ1_9CHAR</name>
<dbReference type="PANTHER" id="PTHR24103">
    <property type="entry name" value="E3 UBIQUITIN-PROTEIN LIGASE TRIM"/>
    <property type="match status" value="1"/>
</dbReference>
<dbReference type="SMART" id="SM00184">
    <property type="entry name" value="RING"/>
    <property type="match status" value="1"/>
</dbReference>
<dbReference type="InterPro" id="IPR000315">
    <property type="entry name" value="Znf_B-box"/>
</dbReference>
<organism evidence="10 11">
    <name type="scientific">Calidris pygmaea</name>
    <name type="common">Spoon-billed sandpiper</name>
    <dbReference type="NCBI Taxonomy" id="425635"/>
    <lineage>
        <taxon>Eukaryota</taxon>
        <taxon>Metazoa</taxon>
        <taxon>Chordata</taxon>
        <taxon>Craniata</taxon>
        <taxon>Vertebrata</taxon>
        <taxon>Euteleostomi</taxon>
        <taxon>Archelosauria</taxon>
        <taxon>Archosauria</taxon>
        <taxon>Dinosauria</taxon>
        <taxon>Saurischia</taxon>
        <taxon>Theropoda</taxon>
        <taxon>Coelurosauria</taxon>
        <taxon>Aves</taxon>
        <taxon>Neognathae</taxon>
        <taxon>Neoaves</taxon>
        <taxon>Charadriiformes</taxon>
        <taxon>Scolopacidae</taxon>
        <taxon>Calidris</taxon>
    </lineage>
</organism>
<dbReference type="PROSITE" id="PS50119">
    <property type="entry name" value="ZF_BBOX"/>
    <property type="match status" value="1"/>
</dbReference>
<dbReference type="InterPro" id="IPR001841">
    <property type="entry name" value="Znf_RING"/>
</dbReference>
<evidence type="ECO:0000256" key="6">
    <source>
        <dbReference type="SAM" id="MobiDB-lite"/>
    </source>
</evidence>
<evidence type="ECO:0000313" key="10">
    <source>
        <dbReference type="Ensembl" id="ENSCPGP00000024547.1"/>
    </source>
</evidence>
<protein>
    <recommendedName>
        <fullName evidence="12">Zinc finger protein RFP-like</fullName>
    </recommendedName>
</protein>
<dbReference type="SMART" id="SM00336">
    <property type="entry name" value="BBOX"/>
    <property type="match status" value="1"/>
</dbReference>
<dbReference type="Pfam" id="PF00643">
    <property type="entry name" value="zf-B_box"/>
    <property type="match status" value="1"/>
</dbReference>
<dbReference type="SUPFAM" id="SSF57850">
    <property type="entry name" value="RING/U-box"/>
    <property type="match status" value="1"/>
</dbReference>
<dbReference type="PROSITE" id="PS00518">
    <property type="entry name" value="ZF_RING_1"/>
    <property type="match status" value="1"/>
</dbReference>
<accession>A0A8C3KIZ1</accession>
<dbReference type="Pfam" id="PF15227">
    <property type="entry name" value="zf-C3HC4_4"/>
    <property type="match status" value="1"/>
</dbReference>
<dbReference type="PROSITE" id="PS50089">
    <property type="entry name" value="ZF_RING_2"/>
    <property type="match status" value="1"/>
</dbReference>
<reference evidence="10" key="2">
    <citation type="submission" date="2025-09" db="UniProtKB">
        <authorList>
            <consortium name="Ensembl"/>
        </authorList>
    </citation>
    <scope>IDENTIFICATION</scope>
</reference>
<feature type="domain" description="RING-type" evidence="7">
    <location>
        <begin position="14"/>
        <end position="55"/>
    </location>
</feature>
<feature type="coiled-coil region" evidence="5">
    <location>
        <begin position="180"/>
        <end position="207"/>
    </location>
</feature>
<dbReference type="PRINTS" id="PR01407">
    <property type="entry name" value="BUTYPHLNCDUF"/>
</dbReference>
<dbReference type="Proteomes" id="UP000694419">
    <property type="component" value="Unplaced"/>
</dbReference>
<dbReference type="InterPro" id="IPR050143">
    <property type="entry name" value="TRIM/RBCC"/>
</dbReference>
<evidence type="ECO:0000259" key="9">
    <source>
        <dbReference type="PROSITE" id="PS50188"/>
    </source>
</evidence>
<dbReference type="Gene3D" id="3.30.40.10">
    <property type="entry name" value="Zinc/RING finger domain, C3HC4 (zinc finger)"/>
    <property type="match status" value="1"/>
</dbReference>
<evidence type="ECO:0000256" key="4">
    <source>
        <dbReference type="PROSITE-ProRule" id="PRU00024"/>
    </source>
</evidence>
<dbReference type="InterPro" id="IPR013083">
    <property type="entry name" value="Znf_RING/FYVE/PHD"/>
</dbReference>
<sequence length="458" mass="51967">MEMPLEILRDEACCSICLEIFQDPVSISCGHSFCRLCITRTWEGLTTNFSCPQCRKTVSRKRLRPNRELANVIEAAKSLNLQPVREVEGGENLCEEHQEPLKLFCQDDKRLICVVCDRSKVHRDHFVVPMDEATQEYKVNGFMGVLRYKGPETKKEKRGEVNHLETVMGQEIVTTYRKLHEFLEKQESSLLAQLEQLDTEIRKAHEEILQRLLEETTSLGTLIGEMERTYQQPDWQLLKVRAQRKSPLPPRSAAMSLTLSPPPAPMTLDPQTANPRLYLSEDCKLVRWERREQELPSNPRRFNVFECVLGSRGFKSGFHHWDVEVHREGVWAIGVAKASVPRDRWLRSRGPPNSEGWGTGQQWGPMGPKPTLVVGWELGGKGGEPGTLSVRGVEWGWEGTDHSLDVGRVGGDWKLGEWGDTGELGEALCPLWPQGGRGGWNWGTIPPRSLPLPRLVLD</sequence>
<evidence type="ECO:0008006" key="12">
    <source>
        <dbReference type="Google" id="ProtNLM"/>
    </source>
</evidence>
<dbReference type="InterPro" id="IPR013320">
    <property type="entry name" value="ConA-like_dom_sf"/>
</dbReference>
<keyword evidence="3" id="KW-0862">Zinc</keyword>
<feature type="region of interest" description="Disordered" evidence="6">
    <location>
        <begin position="344"/>
        <end position="366"/>
    </location>
</feature>
<dbReference type="Ensembl" id="ENSCPGT00000026811.1">
    <property type="protein sequence ID" value="ENSCPGP00000024547.1"/>
    <property type="gene ID" value="ENSCPGG00000016906.1"/>
</dbReference>
<dbReference type="SUPFAM" id="SSF49899">
    <property type="entry name" value="Concanavalin A-like lectins/glucanases"/>
    <property type="match status" value="1"/>
</dbReference>
<dbReference type="Pfam" id="PF13765">
    <property type="entry name" value="PRY"/>
    <property type="match status" value="1"/>
</dbReference>
<dbReference type="AlphaFoldDB" id="A0A8C3KIZ1"/>
<dbReference type="SUPFAM" id="SSF57845">
    <property type="entry name" value="B-box zinc-binding domain"/>
    <property type="match status" value="1"/>
</dbReference>
<proteinExistence type="predicted"/>
<dbReference type="CDD" id="cd19762">
    <property type="entry name" value="Bbox2_TRIM7-like"/>
    <property type="match status" value="1"/>
</dbReference>
<dbReference type="GO" id="GO:0008270">
    <property type="term" value="F:zinc ion binding"/>
    <property type="evidence" value="ECO:0007669"/>
    <property type="project" value="UniProtKB-KW"/>
</dbReference>
<evidence type="ECO:0000256" key="2">
    <source>
        <dbReference type="ARBA" id="ARBA00022771"/>
    </source>
</evidence>
<dbReference type="CDD" id="cd16594">
    <property type="entry name" value="RING-HC_TRIM7-like_C-IV"/>
    <property type="match status" value="1"/>
</dbReference>
<evidence type="ECO:0000313" key="11">
    <source>
        <dbReference type="Proteomes" id="UP000694419"/>
    </source>
</evidence>
<feature type="domain" description="B30.2/SPRY" evidence="9">
    <location>
        <begin position="246"/>
        <end position="454"/>
    </location>
</feature>
<dbReference type="Gene3D" id="3.30.160.60">
    <property type="entry name" value="Classic Zinc Finger"/>
    <property type="match status" value="1"/>
</dbReference>
<dbReference type="InterPro" id="IPR001870">
    <property type="entry name" value="B30.2/SPRY"/>
</dbReference>
<dbReference type="PROSITE" id="PS50188">
    <property type="entry name" value="B302_SPRY"/>
    <property type="match status" value="1"/>
</dbReference>
<evidence type="ECO:0000256" key="1">
    <source>
        <dbReference type="ARBA" id="ARBA00022723"/>
    </source>
</evidence>
<keyword evidence="11" id="KW-1185">Reference proteome</keyword>
<keyword evidence="1" id="KW-0479">Metal-binding</keyword>